<keyword evidence="3" id="KW-1185">Reference proteome</keyword>
<feature type="non-terminal residue" evidence="2">
    <location>
        <position position="1"/>
    </location>
</feature>
<name>A0A367KDA1_RHIST</name>
<organism evidence="2 3">
    <name type="scientific">Rhizopus stolonifer</name>
    <name type="common">Rhizopus nigricans</name>
    <dbReference type="NCBI Taxonomy" id="4846"/>
    <lineage>
        <taxon>Eukaryota</taxon>
        <taxon>Fungi</taxon>
        <taxon>Fungi incertae sedis</taxon>
        <taxon>Mucoromycota</taxon>
        <taxon>Mucoromycotina</taxon>
        <taxon>Mucoromycetes</taxon>
        <taxon>Mucorales</taxon>
        <taxon>Mucorineae</taxon>
        <taxon>Rhizopodaceae</taxon>
        <taxon>Rhizopus</taxon>
    </lineage>
</organism>
<gene>
    <name evidence="2" type="primary">CHS1_6</name>
    <name evidence="2" type="ORF">CU098_011977</name>
</gene>
<feature type="transmembrane region" description="Helical" evidence="1">
    <location>
        <begin position="114"/>
        <end position="137"/>
    </location>
</feature>
<dbReference type="AlphaFoldDB" id="A0A367KDA1"/>
<accession>A0A367KDA1</accession>
<evidence type="ECO:0000313" key="2">
    <source>
        <dbReference type="EMBL" id="RCI00214.1"/>
    </source>
</evidence>
<dbReference type="EMBL" id="PJQM01001865">
    <property type="protein sequence ID" value="RCI00214.1"/>
    <property type="molecule type" value="Genomic_DNA"/>
</dbReference>
<keyword evidence="1" id="KW-0472">Membrane</keyword>
<keyword evidence="1" id="KW-1133">Transmembrane helix</keyword>
<reference evidence="2 3" key="1">
    <citation type="journal article" date="2018" name="G3 (Bethesda)">
        <title>Phylogenetic and Phylogenomic Definition of Rhizopus Species.</title>
        <authorList>
            <person name="Gryganskyi A.P."/>
            <person name="Golan J."/>
            <person name="Dolatabadi S."/>
            <person name="Mondo S."/>
            <person name="Robb S."/>
            <person name="Idnurm A."/>
            <person name="Muszewska A."/>
            <person name="Steczkiewicz K."/>
            <person name="Masonjones S."/>
            <person name="Liao H.L."/>
            <person name="Gajdeczka M.T."/>
            <person name="Anike F."/>
            <person name="Vuek A."/>
            <person name="Anishchenko I.M."/>
            <person name="Voigt K."/>
            <person name="de Hoog G.S."/>
            <person name="Smith M.E."/>
            <person name="Heitman J."/>
            <person name="Vilgalys R."/>
            <person name="Stajich J.E."/>
        </authorList>
    </citation>
    <scope>NUCLEOTIDE SEQUENCE [LARGE SCALE GENOMIC DNA]</scope>
    <source>
        <strain evidence="2 3">LSU 92-RS-03</strain>
    </source>
</reference>
<protein>
    <submittedName>
        <fullName evidence="2">Chitin synthase, class 1</fullName>
    </submittedName>
</protein>
<evidence type="ECO:0000256" key="1">
    <source>
        <dbReference type="SAM" id="Phobius"/>
    </source>
</evidence>
<proteinExistence type="predicted"/>
<keyword evidence="1" id="KW-0812">Transmembrane</keyword>
<dbReference type="OrthoDB" id="26569at2759"/>
<feature type="transmembrane region" description="Helical" evidence="1">
    <location>
        <begin position="76"/>
        <end position="94"/>
    </location>
</feature>
<evidence type="ECO:0000313" key="3">
    <source>
        <dbReference type="Proteomes" id="UP000253551"/>
    </source>
</evidence>
<dbReference type="STRING" id="4846.A0A367KDA1"/>
<comment type="caution">
    <text evidence="2">The sequence shown here is derived from an EMBL/GenBank/DDBJ whole genome shotgun (WGS) entry which is preliminary data.</text>
</comment>
<sequence>WGTKGDNSIAKDLGVVKVSEKEKGVKTAEIELPADQHDINCQYDEALFALDEKPRRDEESGNSLTKDDYYRSFRTHLVLAWIACNALFVIFITASDYQSIFSESVGVAYMTILLWVNFGLGLFRFLGSFIFLILSIFTSG</sequence>
<dbReference type="Proteomes" id="UP000253551">
    <property type="component" value="Unassembled WGS sequence"/>
</dbReference>